<evidence type="ECO:0000313" key="4">
    <source>
        <dbReference type="Proteomes" id="UP000092950"/>
    </source>
</evidence>
<dbReference type="RefSeq" id="WP_043208104.1">
    <property type="nucleotide sequence ID" value="NZ_CAJGUP010000211.1"/>
</dbReference>
<sequence>MKKATTSPSSPPAASLLGANLAYCQRLAALAQESQARWAELGRQVWGENASRYQATLAPLAQTRDWQDLAPALGDVARQQWQQRLSAAEAVVHTLLSEQTALAAGLSEAANAWLQDAACTCNGLAGMPAGKLWASMAEQMSAATQSLQAAGDKHGR</sequence>
<keyword evidence="4" id="KW-1185">Reference proteome</keyword>
<evidence type="ECO:0000313" key="1">
    <source>
        <dbReference type="EMBL" id="ANY16091.1"/>
    </source>
</evidence>
<dbReference type="EMBL" id="CP016440">
    <property type="protein sequence ID" value="ANY16091.1"/>
    <property type="molecule type" value="Genomic_DNA"/>
</dbReference>
<dbReference type="OrthoDB" id="8641244at2"/>
<dbReference type="KEGG" id="bpdz:BBN53_09375"/>
<dbReference type="Proteomes" id="UP000053096">
    <property type="component" value="Unassembled WGS sequence"/>
</dbReference>
<dbReference type="AlphaFoldDB" id="A0A0J6C158"/>
<gene>
    <name evidence="1" type="ORF">BBN53_09375</name>
    <name evidence="2" type="ORF">ERS370011_03796</name>
</gene>
<protein>
    <recommendedName>
        <fullName evidence="5">Phasin protein</fullName>
    </recommendedName>
</protein>
<dbReference type="EMBL" id="CYTV01000015">
    <property type="protein sequence ID" value="CUJ10803.1"/>
    <property type="molecule type" value="Genomic_DNA"/>
</dbReference>
<name>A0A0J6C158_9BORD</name>
<evidence type="ECO:0000313" key="2">
    <source>
        <dbReference type="EMBL" id="CUJ10803.1"/>
    </source>
</evidence>
<organism evidence="2 3">
    <name type="scientific">Bordetella pseudohinzii</name>
    <dbReference type="NCBI Taxonomy" id="1331258"/>
    <lineage>
        <taxon>Bacteria</taxon>
        <taxon>Pseudomonadati</taxon>
        <taxon>Pseudomonadota</taxon>
        <taxon>Betaproteobacteria</taxon>
        <taxon>Burkholderiales</taxon>
        <taxon>Alcaligenaceae</taxon>
        <taxon>Bordetella</taxon>
    </lineage>
</organism>
<reference evidence="1 4" key="2">
    <citation type="submission" date="2016-07" db="EMBL/GenBank/DDBJ databases">
        <title>Complete genome sequences of Bordetella pseudohinzii.</title>
        <authorList>
            <person name="Spilker T."/>
            <person name="Darrah R."/>
            <person name="LiPuma J.J."/>
        </authorList>
    </citation>
    <scope>NUCLEOTIDE SEQUENCE [LARGE SCALE GENOMIC DNA]</scope>
    <source>
        <strain evidence="1 4">HI4681</strain>
    </source>
</reference>
<evidence type="ECO:0008006" key="5">
    <source>
        <dbReference type="Google" id="ProtNLM"/>
    </source>
</evidence>
<reference evidence="2 3" key="1">
    <citation type="submission" date="2015-09" db="EMBL/GenBank/DDBJ databases">
        <authorList>
            <person name="Jackson K.R."/>
            <person name="Lunt B.L."/>
            <person name="Fisher J.N.B."/>
            <person name="Gardner A.V."/>
            <person name="Bailey M.E."/>
            <person name="Deus L.M."/>
            <person name="Earl A.S."/>
            <person name="Gibby P.D."/>
            <person name="Hartmann K.A."/>
            <person name="Liu J.E."/>
            <person name="Manci A.M."/>
            <person name="Nielsen D.A."/>
            <person name="Solomon M.B."/>
            <person name="Breakwell D.P."/>
            <person name="Burnett S.H."/>
            <person name="Grose J.H."/>
        </authorList>
    </citation>
    <scope>NUCLEOTIDE SEQUENCE [LARGE SCALE GENOMIC DNA]</scope>
    <source>
        <strain evidence="2 3">2789STDY5608636</strain>
    </source>
</reference>
<evidence type="ECO:0000313" key="3">
    <source>
        <dbReference type="Proteomes" id="UP000053096"/>
    </source>
</evidence>
<proteinExistence type="predicted"/>
<dbReference type="Proteomes" id="UP000092950">
    <property type="component" value="Chromosome"/>
</dbReference>
<accession>A0A0J6C158</accession>
<accession>A0A0M7HMW0</accession>